<dbReference type="Gene3D" id="3.30.565.10">
    <property type="entry name" value="Histidine kinase-like ATPase, C-terminal domain"/>
    <property type="match status" value="1"/>
</dbReference>
<dbReference type="Gene3D" id="2.130.10.10">
    <property type="entry name" value="YVTN repeat-like/Quinoprotein amine dehydrogenase"/>
    <property type="match status" value="5"/>
</dbReference>
<dbReference type="AlphaFoldDB" id="A0A8A4TGZ4"/>
<dbReference type="InterPro" id="IPR003594">
    <property type="entry name" value="HATPase_dom"/>
</dbReference>
<dbReference type="RefSeq" id="WP_237378974.1">
    <property type="nucleotide sequence ID" value="NZ_CP071793.1"/>
</dbReference>
<dbReference type="InterPro" id="IPR015943">
    <property type="entry name" value="WD40/YVTN_repeat-like_dom_sf"/>
</dbReference>
<evidence type="ECO:0000256" key="1">
    <source>
        <dbReference type="ARBA" id="ARBA00000085"/>
    </source>
</evidence>
<dbReference type="PROSITE" id="PS50109">
    <property type="entry name" value="HIS_KIN"/>
    <property type="match status" value="1"/>
</dbReference>
<dbReference type="PRINTS" id="PR00344">
    <property type="entry name" value="BCTRLSENSOR"/>
</dbReference>
<dbReference type="SUPFAM" id="SSF63829">
    <property type="entry name" value="Calcium-dependent phosphotriesterase"/>
    <property type="match status" value="2"/>
</dbReference>
<dbReference type="InterPro" id="IPR011110">
    <property type="entry name" value="Reg_prop"/>
</dbReference>
<dbReference type="InterPro" id="IPR005467">
    <property type="entry name" value="His_kinase_dom"/>
</dbReference>
<sequence length="1089" mass="122218">MRHFRSLFALTLLLPFLHALDPDREPNQYRVTLWGAAQGLPQLTVNDVLQAKSGYLWVATQNGLARFDGHTFENFYQYDDRLFNPVFKDGYMEVLLEDPDGTLWIGTRASGLVRLRDGVFEAYTLEHGLPSLHLWSLARDTRDRLWIGTSDGLCVMEGDRFRTYTTADGLGSDNIVSLLADDAGRVWIGTDQGLSILEGETLRHFEAHEEVWGQNISALFQSREGTILVSTRVSGLMRAIPLPSGDRAVDETPYRFEWVPSQPRSLQIEAICEDSGGNIWLGTGQVGLARYREGRVQRYTGPNSQFGTGIYSIAEDAEQTLWVGTRNGFFQYQDGKYYVVGELDGLPKNLVWSVMEDNQGAVWMGTEGGGISRWHEGKVKSWNREHGLVNEFVLTVLAHSNGDVWAGTRYGLGRLRDDRVRVFTKRDGMVGDYIRALMEDREGNLWVGTKTGVAVWDGQRFTNYTAADGLTDEVIRAFYQDREGTIWIATDHGLSSYADGKFRSYTTDNGLANNSVRAILEDDTGALWFGTYGGLNRLVDGQFSTVTRDHGLFQDILFKILDDGRGHFWMTTHDGFFRVSQADLHAVADGRLDRLTSTVFGSRGDKGLVECNGGSSPCGWRTADGRLLMPSMTGLIVLDPSQGTRNPWKPPTYVTKVLVDGVEVPPDARRRLPPETEKIAFHFTGISFEEPAKVRFRVQLEGFDKDWEDIGNLRFHYYTALPPGNYRFRVQAANNDGVWNEVGDSVSFYLEPYFYETKVFYAFALVMFVLLIFGGHQLRLGKVESRKNQLEELVRARTQALEKTNRELQAAQGHLVRAAHLAGMAEISADVIHNLGNGLNGVNVSAGLIRDFAHKLPTEQMTRLGELLVENQDHLGEFLSEDPRGVNVVPFVERTAQSLERLRIDLAAEGQRLTENVKELNEVIRAQQALTEQNDRYEVVEVRELVNEAVLLQADSIRENRVNLVTEISDSPLVRVQKTKLLRALGNLVKNAWESTVQVGEREKQVRIHTFRKDGDWVRLEITDNGAGIAPEDITRVFHQGYTTKKHGHGFSLHYCGNVISEMKGKISVHSDGPGTGATFQIDLPIAVP</sequence>
<dbReference type="Pfam" id="PF07494">
    <property type="entry name" value="Reg_prop"/>
    <property type="match status" value="8"/>
</dbReference>
<dbReference type="InterPro" id="IPR004358">
    <property type="entry name" value="Sig_transdc_His_kin-like_C"/>
</dbReference>
<proteinExistence type="predicted"/>
<dbReference type="Proteomes" id="UP000663929">
    <property type="component" value="Chromosome"/>
</dbReference>
<feature type="signal peptide" evidence="4">
    <location>
        <begin position="1"/>
        <end position="19"/>
    </location>
</feature>
<dbReference type="Pfam" id="PF02518">
    <property type="entry name" value="HATPase_c"/>
    <property type="match status" value="1"/>
</dbReference>
<keyword evidence="7" id="KW-1185">Reference proteome</keyword>
<evidence type="ECO:0000256" key="3">
    <source>
        <dbReference type="ARBA" id="ARBA00022553"/>
    </source>
</evidence>
<feature type="domain" description="Histidine kinase" evidence="5">
    <location>
        <begin position="830"/>
        <end position="1088"/>
    </location>
</feature>
<dbReference type="Pfam" id="PF07495">
    <property type="entry name" value="Y_Y_Y"/>
    <property type="match status" value="1"/>
</dbReference>
<dbReference type="GO" id="GO:0000155">
    <property type="term" value="F:phosphorelay sensor kinase activity"/>
    <property type="evidence" value="ECO:0007669"/>
    <property type="project" value="TreeGrafter"/>
</dbReference>
<organism evidence="6 7">
    <name type="scientific">Sulfidibacter corallicola</name>
    <dbReference type="NCBI Taxonomy" id="2818388"/>
    <lineage>
        <taxon>Bacteria</taxon>
        <taxon>Pseudomonadati</taxon>
        <taxon>Acidobacteriota</taxon>
        <taxon>Holophagae</taxon>
        <taxon>Acanthopleuribacterales</taxon>
        <taxon>Acanthopleuribacteraceae</taxon>
        <taxon>Sulfidibacter</taxon>
    </lineage>
</organism>
<gene>
    <name evidence="6" type="ORF">J3U87_27455</name>
</gene>
<dbReference type="EC" id="2.7.13.3" evidence="2"/>
<dbReference type="Gene3D" id="2.60.40.10">
    <property type="entry name" value="Immunoglobulins"/>
    <property type="match status" value="1"/>
</dbReference>
<evidence type="ECO:0000256" key="4">
    <source>
        <dbReference type="SAM" id="SignalP"/>
    </source>
</evidence>
<dbReference type="PANTHER" id="PTHR43547">
    <property type="entry name" value="TWO-COMPONENT HISTIDINE KINASE"/>
    <property type="match status" value="1"/>
</dbReference>
<dbReference type="InterPro" id="IPR011123">
    <property type="entry name" value="Y_Y_Y"/>
</dbReference>
<dbReference type="EMBL" id="CP071793">
    <property type="protein sequence ID" value="QTD49339.1"/>
    <property type="molecule type" value="Genomic_DNA"/>
</dbReference>
<evidence type="ECO:0000259" key="5">
    <source>
        <dbReference type="PROSITE" id="PS50109"/>
    </source>
</evidence>
<evidence type="ECO:0000313" key="7">
    <source>
        <dbReference type="Proteomes" id="UP000663929"/>
    </source>
</evidence>
<reference evidence="6" key="1">
    <citation type="submission" date="2021-03" db="EMBL/GenBank/DDBJ databases">
        <title>Acanthopleuribacteraceae sp. M133.</title>
        <authorList>
            <person name="Wang G."/>
        </authorList>
    </citation>
    <scope>NUCLEOTIDE SEQUENCE</scope>
    <source>
        <strain evidence="6">M133</strain>
    </source>
</reference>
<dbReference type="PANTHER" id="PTHR43547:SF2">
    <property type="entry name" value="HYBRID SIGNAL TRANSDUCTION HISTIDINE KINASE C"/>
    <property type="match status" value="1"/>
</dbReference>
<name>A0A8A4TGZ4_SULCO</name>
<protein>
    <recommendedName>
        <fullName evidence="2">histidine kinase</fullName>
        <ecNumber evidence="2">2.7.13.3</ecNumber>
    </recommendedName>
</protein>
<dbReference type="KEGG" id="scor:J3U87_27455"/>
<comment type="catalytic activity">
    <reaction evidence="1">
        <text>ATP + protein L-histidine = ADP + protein N-phospho-L-histidine.</text>
        <dbReference type="EC" id="2.7.13.3"/>
    </reaction>
</comment>
<dbReference type="SUPFAM" id="SSF55874">
    <property type="entry name" value="ATPase domain of HSP90 chaperone/DNA topoisomerase II/histidine kinase"/>
    <property type="match status" value="1"/>
</dbReference>
<dbReference type="InterPro" id="IPR036890">
    <property type="entry name" value="HATPase_C_sf"/>
</dbReference>
<accession>A0A8A4TGZ4</accession>
<dbReference type="InterPro" id="IPR013783">
    <property type="entry name" value="Ig-like_fold"/>
</dbReference>
<dbReference type="SMART" id="SM00387">
    <property type="entry name" value="HATPase_c"/>
    <property type="match status" value="1"/>
</dbReference>
<evidence type="ECO:0000256" key="2">
    <source>
        <dbReference type="ARBA" id="ARBA00012438"/>
    </source>
</evidence>
<keyword evidence="4" id="KW-0732">Signal</keyword>
<feature type="chain" id="PRO_5035152789" description="histidine kinase" evidence="4">
    <location>
        <begin position="20"/>
        <end position="1089"/>
    </location>
</feature>
<keyword evidence="3" id="KW-0597">Phosphoprotein</keyword>
<evidence type="ECO:0000313" key="6">
    <source>
        <dbReference type="EMBL" id="QTD49339.1"/>
    </source>
</evidence>